<gene>
    <name evidence="2" type="ORF">PISL3812_06919</name>
</gene>
<keyword evidence="3" id="KW-1185">Reference proteome</keyword>
<evidence type="ECO:0000256" key="1">
    <source>
        <dbReference type="SAM" id="MobiDB-lite"/>
    </source>
</evidence>
<dbReference type="Proteomes" id="UP000054383">
    <property type="component" value="Unassembled WGS sequence"/>
</dbReference>
<dbReference type="STRING" id="28573.A0A0U1M499"/>
<reference evidence="2 3" key="1">
    <citation type="submission" date="2015-04" db="EMBL/GenBank/DDBJ databases">
        <authorList>
            <person name="Syromyatnikov M.Y."/>
            <person name="Popov V.N."/>
        </authorList>
    </citation>
    <scope>NUCLEOTIDE SEQUENCE [LARGE SCALE GENOMIC DNA]</scope>
    <source>
        <strain evidence="2">WF-38-12</strain>
    </source>
</reference>
<evidence type="ECO:0000313" key="2">
    <source>
        <dbReference type="EMBL" id="CRG89880.1"/>
    </source>
</evidence>
<name>A0A0U1M499_TALIS</name>
<organism evidence="2 3">
    <name type="scientific">Talaromyces islandicus</name>
    <name type="common">Penicillium islandicum</name>
    <dbReference type="NCBI Taxonomy" id="28573"/>
    <lineage>
        <taxon>Eukaryota</taxon>
        <taxon>Fungi</taxon>
        <taxon>Dikarya</taxon>
        <taxon>Ascomycota</taxon>
        <taxon>Pezizomycotina</taxon>
        <taxon>Eurotiomycetes</taxon>
        <taxon>Eurotiomycetidae</taxon>
        <taxon>Eurotiales</taxon>
        <taxon>Trichocomaceae</taxon>
        <taxon>Talaromyces</taxon>
        <taxon>Talaromyces sect. Islandici</taxon>
    </lineage>
</organism>
<dbReference type="OMA" id="WEVEEHE"/>
<protein>
    <submittedName>
        <fullName evidence="2">Uncharacterized protein</fullName>
    </submittedName>
</protein>
<feature type="region of interest" description="Disordered" evidence="1">
    <location>
        <begin position="1"/>
        <end position="42"/>
    </location>
</feature>
<dbReference type="EMBL" id="CVMT01000007">
    <property type="protein sequence ID" value="CRG89880.1"/>
    <property type="molecule type" value="Genomic_DNA"/>
</dbReference>
<dbReference type="OrthoDB" id="4222900at2759"/>
<sequence>MDNNHETIRPKRKRETDAFPSSEGYMSTEYDGSEDSSEDEFTSDHKHALIESEFFLDGTNQAVRIEIWVSPCAWLDDITAKCIHRGKTIGYAVAQFIYRGMITKDFWRKIDDCSQDVGEIAWRVFDRYGSLKDKYKSHPVHRGTGAWGSELDNGPLLIIEKIFITDVEWRRKGVGRAMVKQLLVVGEKCGSSAKPRDMSPGLIALEFGSVTQFQKLTRVHAIVIPGWLIENVEPQYITKSKRQRNEIDLQASNVAVSFYRSLGFRRIGSSPCFAYSFHPNHRARSILSNRDFDPQIESLDNQEDKSH</sequence>
<evidence type="ECO:0000313" key="3">
    <source>
        <dbReference type="Proteomes" id="UP000054383"/>
    </source>
</evidence>
<feature type="compositionally biased region" description="Basic and acidic residues" evidence="1">
    <location>
        <begin position="1"/>
        <end position="17"/>
    </location>
</feature>
<accession>A0A0U1M499</accession>
<feature type="compositionally biased region" description="Acidic residues" evidence="1">
    <location>
        <begin position="31"/>
        <end position="41"/>
    </location>
</feature>
<dbReference type="Gene3D" id="3.40.630.30">
    <property type="match status" value="1"/>
</dbReference>
<proteinExistence type="predicted"/>
<dbReference type="AlphaFoldDB" id="A0A0U1M499"/>